<dbReference type="Proteomes" id="UP000694569">
    <property type="component" value="Unplaced"/>
</dbReference>
<dbReference type="GeneTree" id="ENSGT00940000154356"/>
<reference evidence="3" key="2">
    <citation type="submission" date="2025-09" db="UniProtKB">
        <authorList>
            <consortium name="Ensembl"/>
        </authorList>
    </citation>
    <scope>IDENTIFICATION</scope>
</reference>
<dbReference type="Pfam" id="PF14291">
    <property type="entry name" value="DUF4371"/>
    <property type="match status" value="1"/>
</dbReference>
<feature type="domain" description="DUF4371" evidence="2">
    <location>
        <begin position="21"/>
        <end position="208"/>
    </location>
</feature>
<feature type="domain" description="HAT C-terminal dimerisation" evidence="1">
    <location>
        <begin position="534"/>
        <end position="590"/>
    </location>
</feature>
<keyword evidence="4" id="KW-1185">Reference proteome</keyword>
<dbReference type="AlphaFoldDB" id="A0A8C5MTZ7"/>
<name>A0A8C5MTZ7_9ANUR</name>
<reference evidence="3" key="1">
    <citation type="submission" date="2025-08" db="UniProtKB">
        <authorList>
            <consortium name="Ensembl"/>
        </authorList>
    </citation>
    <scope>IDENTIFICATION</scope>
</reference>
<evidence type="ECO:0000313" key="4">
    <source>
        <dbReference type="Proteomes" id="UP000694569"/>
    </source>
</evidence>
<accession>A0A8C5MTZ7</accession>
<evidence type="ECO:0000313" key="3">
    <source>
        <dbReference type="Ensembl" id="ENSLLEP00000017803.1"/>
    </source>
</evidence>
<dbReference type="GO" id="GO:0046983">
    <property type="term" value="F:protein dimerization activity"/>
    <property type="evidence" value="ECO:0007669"/>
    <property type="project" value="InterPro"/>
</dbReference>
<dbReference type="InterPro" id="IPR025398">
    <property type="entry name" value="DUF4371"/>
</dbReference>
<proteinExistence type="predicted"/>
<dbReference type="SUPFAM" id="SSF53098">
    <property type="entry name" value="Ribonuclease H-like"/>
    <property type="match status" value="1"/>
</dbReference>
<dbReference type="OrthoDB" id="9950531at2759"/>
<evidence type="ECO:0000259" key="2">
    <source>
        <dbReference type="Pfam" id="PF14291"/>
    </source>
</evidence>
<dbReference type="Ensembl" id="ENSLLET00000018497.1">
    <property type="protein sequence ID" value="ENSLLEP00000017803.1"/>
    <property type="gene ID" value="ENSLLEG00000011341.1"/>
</dbReference>
<dbReference type="InterPro" id="IPR008906">
    <property type="entry name" value="HATC_C_dom"/>
</dbReference>
<dbReference type="PANTHER" id="PTHR45749">
    <property type="match status" value="1"/>
</dbReference>
<dbReference type="PANTHER" id="PTHR45749:SF37">
    <property type="entry name" value="OS05G0311600 PROTEIN"/>
    <property type="match status" value="1"/>
</dbReference>
<protein>
    <recommendedName>
        <fullName evidence="5">Zinc finger MYM-type protein 1</fullName>
    </recommendedName>
</protein>
<dbReference type="InterPro" id="IPR012337">
    <property type="entry name" value="RNaseH-like_sf"/>
</dbReference>
<sequence length="615" mass="69760">MIIGGVIKQLMRKMKTRLEGKKTLRQVLHRIVNVTLTMAMCNLAFRGHRECLGEVNNGNFLSIIELLAEYDPILKELLQLPKGTLKYLSPQIQNQLIEILSKKVQNEIVSEIQEAQFYSIIMDTTQDISKVDQMSQIFRYVSVERDQNLRACSVTVNEAFLGFHAIEDQRAAEIERNIVACVESKGLDLSKCRGQGYDGAATMSGVYFGVQARIAKREKNALYVHCAAHNLNLVIQDAVADIAEVSSFDVVHNLYTFFGESVRRWAFLSSFTSESSVTLKRLCPTRWSSRHDSLLALRFRFVDIMQALSKLILRSSKPKERDDAANLKKKMESFEFVLLVVLQTKIFSHVNIISKVLQSKGMELSSAVQLIQNAVTALSTYRDHFEEAKETAAALAEKWGISAEFTNKRIKKVKRHFDELCMDQRLADQEERFKTTVFYRCLDIITNQLSDRFKGMNAVFHRFKIIQPAMLASESDETVISEATKLQELYNEDISADFPGQLLSFHSALQEEVRSCSTVKDLAHLLLVENSALSSTVPDVCVALLLFLTLPVTVATAERSFSKLKLIKSYLRNTMSQQRLSGLALLSIENERARRLNVESIVDDFADAKARHRNF</sequence>
<organism evidence="3 4">
    <name type="scientific">Leptobrachium leishanense</name>
    <name type="common">Leishan spiny toad</name>
    <dbReference type="NCBI Taxonomy" id="445787"/>
    <lineage>
        <taxon>Eukaryota</taxon>
        <taxon>Metazoa</taxon>
        <taxon>Chordata</taxon>
        <taxon>Craniata</taxon>
        <taxon>Vertebrata</taxon>
        <taxon>Euteleostomi</taxon>
        <taxon>Amphibia</taxon>
        <taxon>Batrachia</taxon>
        <taxon>Anura</taxon>
        <taxon>Pelobatoidea</taxon>
        <taxon>Megophryidae</taxon>
        <taxon>Leptobrachium</taxon>
    </lineage>
</organism>
<dbReference type="Pfam" id="PF05699">
    <property type="entry name" value="Dimer_Tnp_hAT"/>
    <property type="match status" value="1"/>
</dbReference>
<evidence type="ECO:0008006" key="5">
    <source>
        <dbReference type="Google" id="ProtNLM"/>
    </source>
</evidence>
<evidence type="ECO:0000259" key="1">
    <source>
        <dbReference type="Pfam" id="PF05699"/>
    </source>
</evidence>